<gene>
    <name evidence="1" type="ORF">L9F63_021387</name>
</gene>
<comment type="caution">
    <text evidence="1">The sequence shown here is derived from an EMBL/GenBank/DDBJ whole genome shotgun (WGS) entry which is preliminary data.</text>
</comment>
<dbReference type="EMBL" id="JASPKZ010007434">
    <property type="protein sequence ID" value="KAJ9584265.1"/>
    <property type="molecule type" value="Genomic_DNA"/>
</dbReference>
<keyword evidence="2" id="KW-1185">Reference proteome</keyword>
<reference evidence="1" key="2">
    <citation type="submission" date="2023-05" db="EMBL/GenBank/DDBJ databases">
        <authorList>
            <person name="Fouks B."/>
        </authorList>
    </citation>
    <scope>NUCLEOTIDE SEQUENCE</scope>
    <source>
        <strain evidence="1">Stay&amp;Tobe</strain>
        <tissue evidence="1">Testes</tissue>
    </source>
</reference>
<name>A0AAD7ZPL0_DIPPU</name>
<protein>
    <submittedName>
        <fullName evidence="1">Uncharacterized protein</fullName>
    </submittedName>
</protein>
<evidence type="ECO:0000313" key="1">
    <source>
        <dbReference type="EMBL" id="KAJ9584265.1"/>
    </source>
</evidence>
<evidence type="ECO:0000313" key="2">
    <source>
        <dbReference type="Proteomes" id="UP001233999"/>
    </source>
</evidence>
<reference evidence="1" key="1">
    <citation type="journal article" date="2023" name="IScience">
        <title>Live-bearing cockroach genome reveals convergent evolutionary mechanisms linked to viviparity in insects and beyond.</title>
        <authorList>
            <person name="Fouks B."/>
            <person name="Harrison M.C."/>
            <person name="Mikhailova A.A."/>
            <person name="Marchal E."/>
            <person name="English S."/>
            <person name="Carruthers M."/>
            <person name="Jennings E.C."/>
            <person name="Chiamaka E.L."/>
            <person name="Frigard R.A."/>
            <person name="Pippel M."/>
            <person name="Attardo G.M."/>
            <person name="Benoit J.B."/>
            <person name="Bornberg-Bauer E."/>
            <person name="Tobe S.S."/>
        </authorList>
    </citation>
    <scope>NUCLEOTIDE SEQUENCE</scope>
    <source>
        <strain evidence="1">Stay&amp;Tobe</strain>
    </source>
</reference>
<sequence length="55" mass="6631">LWQPYKVSTLVDFCSLWWLTDGTGFLDCFRATLWRQYLLRYSWGAVTYLNFDSII</sequence>
<accession>A0AAD7ZPL0</accession>
<feature type="non-terminal residue" evidence="1">
    <location>
        <position position="55"/>
    </location>
</feature>
<organism evidence="1 2">
    <name type="scientific">Diploptera punctata</name>
    <name type="common">Pacific beetle cockroach</name>
    <dbReference type="NCBI Taxonomy" id="6984"/>
    <lineage>
        <taxon>Eukaryota</taxon>
        <taxon>Metazoa</taxon>
        <taxon>Ecdysozoa</taxon>
        <taxon>Arthropoda</taxon>
        <taxon>Hexapoda</taxon>
        <taxon>Insecta</taxon>
        <taxon>Pterygota</taxon>
        <taxon>Neoptera</taxon>
        <taxon>Polyneoptera</taxon>
        <taxon>Dictyoptera</taxon>
        <taxon>Blattodea</taxon>
        <taxon>Blaberoidea</taxon>
        <taxon>Blaberidae</taxon>
        <taxon>Diplopterinae</taxon>
        <taxon>Diploptera</taxon>
    </lineage>
</organism>
<feature type="non-terminal residue" evidence="1">
    <location>
        <position position="1"/>
    </location>
</feature>
<dbReference type="AlphaFoldDB" id="A0AAD7ZPL0"/>
<dbReference type="Proteomes" id="UP001233999">
    <property type="component" value="Unassembled WGS sequence"/>
</dbReference>
<proteinExistence type="predicted"/>